<dbReference type="CDD" id="cd05476">
    <property type="entry name" value="pepsin_A_like_plant"/>
    <property type="match status" value="1"/>
</dbReference>
<proteinExistence type="inferred from homology"/>
<evidence type="ECO:0000256" key="8">
    <source>
        <dbReference type="SAM" id="SignalP"/>
    </source>
</evidence>
<evidence type="ECO:0000256" key="7">
    <source>
        <dbReference type="ARBA" id="ARBA00023180"/>
    </source>
</evidence>
<dbReference type="InterPro" id="IPR021109">
    <property type="entry name" value="Peptidase_aspartic_dom_sf"/>
</dbReference>
<dbReference type="InterPro" id="IPR001969">
    <property type="entry name" value="Aspartic_peptidase_AS"/>
</dbReference>
<evidence type="ECO:0000256" key="2">
    <source>
        <dbReference type="ARBA" id="ARBA00007447"/>
    </source>
</evidence>
<dbReference type="InterPro" id="IPR051708">
    <property type="entry name" value="Plant_Aspart_Prot_A1"/>
</dbReference>
<evidence type="ECO:0000256" key="1">
    <source>
        <dbReference type="ARBA" id="ARBA00004613"/>
    </source>
</evidence>
<dbReference type="InterPro" id="IPR032799">
    <property type="entry name" value="TAXi_C"/>
</dbReference>
<sequence length="407" mass="43737">MIMALPLQIFITYFLLITATASSRFHSKPLDAAPSPTSPPAGFTIELTRSNSSSPRLPNDVDGSSPYADTVFDDASYLMKLQIGTPPVEIEAEIDTGSSIVWTQCQPCANCYNQKGPIFDPSKSSTYKPQKCDDGPCPYDATYADKSYTKGTYAFETVTIQSTSGQPFVMPETLIGCGHNNSGFSNASSGIVGLGWGSSSLITQMGENFLGLLSYCFSGQGTSKINFGTNALVSGDGTVSANMFIKTEKQGFYYLNLEAVSVGDNRIETLGTPFHALDGNMVIDSGTTFTYMPESYCGEVKEAVESVVKAERGASPSDNLLCYNSDTLDVFPVITMHFSGGADLVLDKYNTYVTYGAGGVYCLAFMCTDPTSYAIFGNRAQHNFLVGYDPSSLLVSFKPTDCSSLWS</sequence>
<dbReference type="PROSITE" id="PS00141">
    <property type="entry name" value="ASP_PROTEASE"/>
    <property type="match status" value="1"/>
</dbReference>
<evidence type="ECO:0000313" key="10">
    <source>
        <dbReference type="EMBL" id="CAA7050636.1"/>
    </source>
</evidence>
<dbReference type="PANTHER" id="PTHR47967:SF58">
    <property type="entry name" value="ASPARTIC PROTEINASE CDR1-LIKE PROTEIN-RELATED"/>
    <property type="match status" value="1"/>
</dbReference>
<dbReference type="Proteomes" id="UP000467841">
    <property type="component" value="Unassembled WGS sequence"/>
</dbReference>
<dbReference type="GO" id="GO:0005576">
    <property type="term" value="C:extracellular region"/>
    <property type="evidence" value="ECO:0007669"/>
    <property type="project" value="UniProtKB-SubCell"/>
</dbReference>
<dbReference type="InterPro" id="IPR033121">
    <property type="entry name" value="PEPTIDASE_A1"/>
</dbReference>
<protein>
    <recommendedName>
        <fullName evidence="9">Peptidase A1 domain-containing protein</fullName>
    </recommendedName>
</protein>
<feature type="chain" id="PRO_5025596390" description="Peptidase A1 domain-containing protein" evidence="8">
    <location>
        <begin position="22"/>
        <end position="407"/>
    </location>
</feature>
<dbReference type="PROSITE" id="PS51767">
    <property type="entry name" value="PEPTIDASE_A1"/>
    <property type="match status" value="1"/>
</dbReference>
<keyword evidence="3" id="KW-0964">Secreted</keyword>
<keyword evidence="4" id="KW-0645">Protease</keyword>
<dbReference type="GO" id="GO:0004190">
    <property type="term" value="F:aspartic-type endopeptidase activity"/>
    <property type="evidence" value="ECO:0007669"/>
    <property type="project" value="UniProtKB-KW"/>
</dbReference>
<dbReference type="FunFam" id="2.40.70.10:FF:000050">
    <property type="entry name" value="Aspartic proteinase CDR1"/>
    <property type="match status" value="1"/>
</dbReference>
<dbReference type="GO" id="GO:0006508">
    <property type="term" value="P:proteolysis"/>
    <property type="evidence" value="ECO:0007669"/>
    <property type="project" value="UniProtKB-KW"/>
</dbReference>
<comment type="subcellular location">
    <subcellularLocation>
        <location evidence="1">Secreted</location>
    </subcellularLocation>
</comment>
<keyword evidence="11" id="KW-1185">Reference proteome</keyword>
<keyword evidence="7" id="KW-0325">Glycoprotein</keyword>
<keyword evidence="8" id="KW-0732">Signal</keyword>
<dbReference type="AlphaFoldDB" id="A0A6D2KFM5"/>
<dbReference type="EMBL" id="CACVBM020001451">
    <property type="protein sequence ID" value="CAA7050636.1"/>
    <property type="molecule type" value="Genomic_DNA"/>
</dbReference>
<evidence type="ECO:0000256" key="3">
    <source>
        <dbReference type="ARBA" id="ARBA00022525"/>
    </source>
</evidence>
<keyword evidence="6" id="KW-0378">Hydrolase</keyword>
<dbReference type="Gene3D" id="2.40.70.10">
    <property type="entry name" value="Acid Proteases"/>
    <property type="match status" value="2"/>
</dbReference>
<evidence type="ECO:0000256" key="4">
    <source>
        <dbReference type="ARBA" id="ARBA00022670"/>
    </source>
</evidence>
<reference evidence="10" key="1">
    <citation type="submission" date="2020-01" db="EMBL/GenBank/DDBJ databases">
        <authorList>
            <person name="Mishra B."/>
        </authorList>
    </citation>
    <scope>NUCLEOTIDE SEQUENCE [LARGE SCALE GENOMIC DNA]</scope>
</reference>
<accession>A0A6D2KFM5</accession>
<dbReference type="InterPro" id="IPR034161">
    <property type="entry name" value="Pepsin-like_plant"/>
</dbReference>
<comment type="caution">
    <text evidence="10">The sequence shown here is derived from an EMBL/GenBank/DDBJ whole genome shotgun (WGS) entry which is preliminary data.</text>
</comment>
<feature type="signal peptide" evidence="8">
    <location>
        <begin position="1"/>
        <end position="21"/>
    </location>
</feature>
<organism evidence="10 11">
    <name type="scientific">Microthlaspi erraticum</name>
    <dbReference type="NCBI Taxonomy" id="1685480"/>
    <lineage>
        <taxon>Eukaryota</taxon>
        <taxon>Viridiplantae</taxon>
        <taxon>Streptophyta</taxon>
        <taxon>Embryophyta</taxon>
        <taxon>Tracheophyta</taxon>
        <taxon>Spermatophyta</taxon>
        <taxon>Magnoliopsida</taxon>
        <taxon>eudicotyledons</taxon>
        <taxon>Gunneridae</taxon>
        <taxon>Pentapetalae</taxon>
        <taxon>rosids</taxon>
        <taxon>malvids</taxon>
        <taxon>Brassicales</taxon>
        <taxon>Brassicaceae</taxon>
        <taxon>Coluteocarpeae</taxon>
        <taxon>Microthlaspi</taxon>
    </lineage>
</organism>
<dbReference type="Pfam" id="PF14543">
    <property type="entry name" value="TAXi_N"/>
    <property type="match status" value="1"/>
</dbReference>
<evidence type="ECO:0000259" key="9">
    <source>
        <dbReference type="PROSITE" id="PS51767"/>
    </source>
</evidence>
<dbReference type="SUPFAM" id="SSF50630">
    <property type="entry name" value="Acid proteases"/>
    <property type="match status" value="1"/>
</dbReference>
<keyword evidence="5" id="KW-0064">Aspartyl protease</keyword>
<dbReference type="InterPro" id="IPR032861">
    <property type="entry name" value="TAXi_N"/>
</dbReference>
<evidence type="ECO:0000256" key="5">
    <source>
        <dbReference type="ARBA" id="ARBA00022750"/>
    </source>
</evidence>
<evidence type="ECO:0000256" key="6">
    <source>
        <dbReference type="ARBA" id="ARBA00022801"/>
    </source>
</evidence>
<name>A0A6D2KFM5_9BRAS</name>
<dbReference type="PANTHER" id="PTHR47967">
    <property type="entry name" value="OS07G0603500 PROTEIN-RELATED"/>
    <property type="match status" value="1"/>
</dbReference>
<evidence type="ECO:0000313" key="11">
    <source>
        <dbReference type="Proteomes" id="UP000467841"/>
    </source>
</evidence>
<dbReference type="Pfam" id="PF14541">
    <property type="entry name" value="TAXi_C"/>
    <property type="match status" value="1"/>
</dbReference>
<feature type="domain" description="Peptidase A1" evidence="9">
    <location>
        <begin position="77"/>
        <end position="398"/>
    </location>
</feature>
<comment type="similarity">
    <text evidence="2">Belongs to the peptidase A1 family.</text>
</comment>
<gene>
    <name evidence="10" type="ORF">MERR_LOCUS37871</name>
</gene>
<dbReference type="OrthoDB" id="2747330at2759"/>